<name>A0A091BKG5_9GAMM</name>
<dbReference type="SMART" id="SM00463">
    <property type="entry name" value="SMR"/>
    <property type="match status" value="1"/>
</dbReference>
<dbReference type="InterPro" id="IPR002625">
    <property type="entry name" value="Smr_dom"/>
</dbReference>
<feature type="domain" description="Smr" evidence="2">
    <location>
        <begin position="97"/>
        <end position="177"/>
    </location>
</feature>
<dbReference type="PROSITE" id="PS50828">
    <property type="entry name" value="SMR"/>
    <property type="match status" value="1"/>
</dbReference>
<reference evidence="3 4" key="1">
    <citation type="submission" date="2013-09" db="EMBL/GenBank/DDBJ databases">
        <title>Genome sequencing of Arenimonas oryziterrae.</title>
        <authorList>
            <person name="Chen F."/>
            <person name="Wang G."/>
        </authorList>
    </citation>
    <scope>NUCLEOTIDE SEQUENCE [LARGE SCALE GENOMIC DNA]</scope>
    <source>
        <strain evidence="3 4">YC6267</strain>
    </source>
</reference>
<protein>
    <recommendedName>
        <fullName evidence="2">Smr domain-containing protein</fullName>
    </recommendedName>
</protein>
<dbReference type="AlphaFoldDB" id="A0A091BKG5"/>
<feature type="region of interest" description="Disordered" evidence="1">
    <location>
        <begin position="26"/>
        <end position="45"/>
    </location>
</feature>
<evidence type="ECO:0000259" key="2">
    <source>
        <dbReference type="PROSITE" id="PS50828"/>
    </source>
</evidence>
<dbReference type="PANTHER" id="PTHR35562:SF2">
    <property type="entry name" value="DNA ENDONUCLEASE SMRA-RELATED"/>
    <property type="match status" value="1"/>
</dbReference>
<dbReference type="eggNOG" id="COG2840">
    <property type="taxonomic scope" value="Bacteria"/>
</dbReference>
<dbReference type="Gene3D" id="3.30.1370.110">
    <property type="match status" value="1"/>
</dbReference>
<dbReference type="OrthoDB" id="9808881at2"/>
<evidence type="ECO:0000256" key="1">
    <source>
        <dbReference type="SAM" id="MobiDB-lite"/>
    </source>
</evidence>
<accession>A0A091BKG5</accession>
<dbReference type="EMBL" id="AVCI01000001">
    <property type="protein sequence ID" value="KFN44810.1"/>
    <property type="molecule type" value="Genomic_DNA"/>
</dbReference>
<dbReference type="InterPro" id="IPR036063">
    <property type="entry name" value="Smr_dom_sf"/>
</dbReference>
<evidence type="ECO:0000313" key="3">
    <source>
        <dbReference type="EMBL" id="KFN44810.1"/>
    </source>
</evidence>
<dbReference type="STRING" id="1121015.GCA_000420545_01345"/>
<sequence>MKRKPPTISPEDSELFRDAIGDVRRIEAEPAAPARPGPPPEPRRLRIDEEEALRESRRAPADLALDAADLLSYCRPGLPERVFRQLKRGEYSIQDEIDLHHLRAADAEALLKQFLNAARRGHHPCVRIVHGKGLRSEGAPVLKSLVDRVLRHRGDVLAFASAPLNQGGSGAVLVLLDER</sequence>
<dbReference type="Proteomes" id="UP000029385">
    <property type="component" value="Unassembled WGS sequence"/>
</dbReference>
<proteinExistence type="predicted"/>
<dbReference type="PANTHER" id="PTHR35562">
    <property type="entry name" value="DNA ENDONUCLEASE SMRA-RELATED"/>
    <property type="match status" value="1"/>
</dbReference>
<dbReference type="Pfam" id="PF01713">
    <property type="entry name" value="Smr"/>
    <property type="match status" value="1"/>
</dbReference>
<keyword evidence="4" id="KW-1185">Reference proteome</keyword>
<dbReference type="SUPFAM" id="SSF160443">
    <property type="entry name" value="SMR domain-like"/>
    <property type="match status" value="1"/>
</dbReference>
<dbReference type="GO" id="GO:0004520">
    <property type="term" value="F:DNA endonuclease activity"/>
    <property type="evidence" value="ECO:0007669"/>
    <property type="project" value="TreeGrafter"/>
</dbReference>
<evidence type="ECO:0000313" key="4">
    <source>
        <dbReference type="Proteomes" id="UP000029385"/>
    </source>
</evidence>
<dbReference type="RefSeq" id="WP_022968981.1">
    <property type="nucleotide sequence ID" value="NZ_ATVD01000002.1"/>
</dbReference>
<organism evidence="3 4">
    <name type="scientific">Arenimonas oryziterrae DSM 21050 = YC6267</name>
    <dbReference type="NCBI Taxonomy" id="1121015"/>
    <lineage>
        <taxon>Bacteria</taxon>
        <taxon>Pseudomonadati</taxon>
        <taxon>Pseudomonadota</taxon>
        <taxon>Gammaproteobacteria</taxon>
        <taxon>Lysobacterales</taxon>
        <taxon>Lysobacteraceae</taxon>
        <taxon>Arenimonas</taxon>
    </lineage>
</organism>
<dbReference type="PATRIC" id="fig|1121015.4.peg.395"/>
<gene>
    <name evidence="3" type="ORF">N789_02000</name>
</gene>
<comment type="caution">
    <text evidence="3">The sequence shown here is derived from an EMBL/GenBank/DDBJ whole genome shotgun (WGS) entry which is preliminary data.</text>
</comment>